<keyword evidence="2 4" id="KW-0863">Zinc-finger</keyword>
<dbReference type="PANTHER" id="PTHR25462">
    <property type="entry name" value="BONUS, ISOFORM C-RELATED"/>
    <property type="match status" value="1"/>
</dbReference>
<dbReference type="InterPro" id="IPR001841">
    <property type="entry name" value="Znf_RING"/>
</dbReference>
<gene>
    <name evidence="8" type="ORF">KUTeg_011627</name>
</gene>
<dbReference type="EMBL" id="JARBDR010000640">
    <property type="protein sequence ID" value="KAJ8309762.1"/>
    <property type="molecule type" value="Genomic_DNA"/>
</dbReference>
<feature type="compositionally biased region" description="Low complexity" evidence="5">
    <location>
        <begin position="398"/>
        <end position="413"/>
    </location>
</feature>
<keyword evidence="1" id="KW-0479">Metal-binding</keyword>
<dbReference type="Pfam" id="PF00643">
    <property type="entry name" value="zf-B_box"/>
    <property type="match status" value="1"/>
</dbReference>
<feature type="domain" description="RING-type" evidence="6">
    <location>
        <begin position="10"/>
        <end position="53"/>
    </location>
</feature>
<sequence length="457" mass="51975">MESRDNFLQCSVCSTEFDDNCRTPRILPCLHTFCSSCIQDLATKLEVECPDCDAKHGRPQNGISDYPIDIACRNFLDFIRVQQRPSEVPCTDCPDRDVAQTFCKDCSTFMCKECTNAHKRTQLTRKHLVVALTELKESGLDEFHRKETCNVRGHEDQSFTFYCDKRGCDKPVCTLCAVSEHNQTNGHVLRNLADVYEDGKAVIQNVITELNDKGSPIPEAMEKYQYFLQDLSMKENDVNKEIDRTFDKLQQILHERREQLHKDVQSQSQSRCKVLQDRIKELQSFNGDVVNATNFTSRVISYTNPTEFLQMKNHILKRLVELKSLSVSIPEKSDLGMKFAVGISEESFAQLVRGIGNISQSVNARKDLHLQINERDASYRHAYPVSNGVRESFESPRSDVSSSSRQVQQNISSPITNGPTTPVKYTEDRSMLSPRMVRLTSPKTVQDKPVVAPKTNS</sequence>
<evidence type="ECO:0000256" key="1">
    <source>
        <dbReference type="ARBA" id="ARBA00022723"/>
    </source>
</evidence>
<evidence type="ECO:0000259" key="7">
    <source>
        <dbReference type="PROSITE" id="PS50119"/>
    </source>
</evidence>
<dbReference type="PROSITE" id="PS00518">
    <property type="entry name" value="ZF_RING_1"/>
    <property type="match status" value="1"/>
</dbReference>
<dbReference type="SUPFAM" id="SSF57850">
    <property type="entry name" value="RING/U-box"/>
    <property type="match status" value="1"/>
</dbReference>
<dbReference type="SUPFAM" id="SSF57845">
    <property type="entry name" value="B-box zinc-binding domain"/>
    <property type="match status" value="1"/>
</dbReference>
<dbReference type="Pfam" id="PF00097">
    <property type="entry name" value="zf-C3HC4"/>
    <property type="match status" value="1"/>
</dbReference>
<keyword evidence="9" id="KW-1185">Reference proteome</keyword>
<proteinExistence type="predicted"/>
<name>A0ABQ9F1L8_TEGGR</name>
<dbReference type="SMART" id="SM00502">
    <property type="entry name" value="BBC"/>
    <property type="match status" value="1"/>
</dbReference>
<keyword evidence="3" id="KW-0862">Zinc</keyword>
<evidence type="ECO:0000256" key="2">
    <source>
        <dbReference type="ARBA" id="ARBA00022771"/>
    </source>
</evidence>
<dbReference type="Gene3D" id="3.30.40.10">
    <property type="entry name" value="Zinc/RING finger domain, C3HC4 (zinc finger)"/>
    <property type="match status" value="1"/>
</dbReference>
<feature type="domain" description="B box-type" evidence="7">
    <location>
        <begin position="85"/>
        <end position="132"/>
    </location>
</feature>
<evidence type="ECO:0000313" key="9">
    <source>
        <dbReference type="Proteomes" id="UP001217089"/>
    </source>
</evidence>
<dbReference type="SMART" id="SM00184">
    <property type="entry name" value="RING"/>
    <property type="match status" value="1"/>
</dbReference>
<dbReference type="PROSITE" id="PS50089">
    <property type="entry name" value="ZF_RING_2"/>
    <property type="match status" value="1"/>
</dbReference>
<evidence type="ECO:0000313" key="8">
    <source>
        <dbReference type="EMBL" id="KAJ8309762.1"/>
    </source>
</evidence>
<protein>
    <submittedName>
        <fullName evidence="8">Uncharacterized protein</fullName>
    </submittedName>
</protein>
<evidence type="ECO:0000259" key="6">
    <source>
        <dbReference type="PROSITE" id="PS50089"/>
    </source>
</evidence>
<organism evidence="8 9">
    <name type="scientific">Tegillarca granosa</name>
    <name type="common">Malaysian cockle</name>
    <name type="synonym">Anadara granosa</name>
    <dbReference type="NCBI Taxonomy" id="220873"/>
    <lineage>
        <taxon>Eukaryota</taxon>
        <taxon>Metazoa</taxon>
        <taxon>Spiralia</taxon>
        <taxon>Lophotrochozoa</taxon>
        <taxon>Mollusca</taxon>
        <taxon>Bivalvia</taxon>
        <taxon>Autobranchia</taxon>
        <taxon>Pteriomorphia</taxon>
        <taxon>Arcoida</taxon>
        <taxon>Arcoidea</taxon>
        <taxon>Arcidae</taxon>
        <taxon>Tegillarca</taxon>
    </lineage>
</organism>
<accession>A0ABQ9F1L8</accession>
<dbReference type="SMART" id="SM00336">
    <property type="entry name" value="BBOX"/>
    <property type="match status" value="2"/>
</dbReference>
<dbReference type="InterPro" id="IPR013083">
    <property type="entry name" value="Znf_RING/FYVE/PHD"/>
</dbReference>
<evidence type="ECO:0000256" key="5">
    <source>
        <dbReference type="SAM" id="MobiDB-lite"/>
    </source>
</evidence>
<dbReference type="InterPro" id="IPR047153">
    <property type="entry name" value="TRIM45/56/19-like"/>
</dbReference>
<dbReference type="PROSITE" id="PS50119">
    <property type="entry name" value="ZF_BBOX"/>
    <property type="match status" value="1"/>
</dbReference>
<dbReference type="InterPro" id="IPR000315">
    <property type="entry name" value="Znf_B-box"/>
</dbReference>
<dbReference type="InterPro" id="IPR003649">
    <property type="entry name" value="Bbox_C"/>
</dbReference>
<dbReference type="Gene3D" id="3.30.160.60">
    <property type="entry name" value="Classic Zinc Finger"/>
    <property type="match status" value="1"/>
</dbReference>
<comment type="caution">
    <text evidence="8">The sequence shown here is derived from an EMBL/GenBank/DDBJ whole genome shotgun (WGS) entry which is preliminary data.</text>
</comment>
<dbReference type="Proteomes" id="UP001217089">
    <property type="component" value="Unassembled WGS sequence"/>
</dbReference>
<evidence type="ECO:0000256" key="4">
    <source>
        <dbReference type="PROSITE-ProRule" id="PRU00024"/>
    </source>
</evidence>
<dbReference type="PANTHER" id="PTHR25462:SF296">
    <property type="entry name" value="MEIOTIC P26, ISOFORM F"/>
    <property type="match status" value="1"/>
</dbReference>
<feature type="region of interest" description="Disordered" evidence="5">
    <location>
        <begin position="388"/>
        <end position="457"/>
    </location>
</feature>
<dbReference type="InterPro" id="IPR018957">
    <property type="entry name" value="Znf_C3HC4_RING-type"/>
</dbReference>
<dbReference type="InterPro" id="IPR017907">
    <property type="entry name" value="Znf_RING_CS"/>
</dbReference>
<reference evidence="8 9" key="1">
    <citation type="submission" date="2022-12" db="EMBL/GenBank/DDBJ databases">
        <title>Chromosome-level genome of Tegillarca granosa.</title>
        <authorList>
            <person name="Kim J."/>
        </authorList>
    </citation>
    <scope>NUCLEOTIDE SEQUENCE [LARGE SCALE GENOMIC DNA]</scope>
    <source>
        <strain evidence="8">Teg-2019</strain>
        <tissue evidence="8">Adductor muscle</tissue>
    </source>
</reference>
<evidence type="ECO:0000256" key="3">
    <source>
        <dbReference type="ARBA" id="ARBA00022833"/>
    </source>
</evidence>